<evidence type="ECO:0008006" key="4">
    <source>
        <dbReference type="Google" id="ProtNLM"/>
    </source>
</evidence>
<proteinExistence type="predicted"/>
<evidence type="ECO:0000313" key="3">
    <source>
        <dbReference type="Proteomes" id="UP000275267"/>
    </source>
</evidence>
<feature type="region of interest" description="Disordered" evidence="1">
    <location>
        <begin position="44"/>
        <end position="85"/>
    </location>
</feature>
<evidence type="ECO:0000256" key="1">
    <source>
        <dbReference type="SAM" id="MobiDB-lite"/>
    </source>
</evidence>
<comment type="caution">
    <text evidence="2">The sequence shown here is derived from an EMBL/GenBank/DDBJ whole genome shotgun (WGS) entry which is preliminary data.</text>
</comment>
<feature type="region of interest" description="Disordered" evidence="1">
    <location>
        <begin position="1"/>
        <end position="22"/>
    </location>
</feature>
<organism evidence="2 3">
    <name type="scientific">Panicum miliaceum</name>
    <name type="common">Proso millet</name>
    <name type="synonym">Broomcorn millet</name>
    <dbReference type="NCBI Taxonomy" id="4540"/>
    <lineage>
        <taxon>Eukaryota</taxon>
        <taxon>Viridiplantae</taxon>
        <taxon>Streptophyta</taxon>
        <taxon>Embryophyta</taxon>
        <taxon>Tracheophyta</taxon>
        <taxon>Spermatophyta</taxon>
        <taxon>Magnoliopsida</taxon>
        <taxon>Liliopsida</taxon>
        <taxon>Poales</taxon>
        <taxon>Poaceae</taxon>
        <taxon>PACMAD clade</taxon>
        <taxon>Panicoideae</taxon>
        <taxon>Panicodae</taxon>
        <taxon>Paniceae</taxon>
        <taxon>Panicinae</taxon>
        <taxon>Panicum</taxon>
        <taxon>Panicum sect. Panicum</taxon>
    </lineage>
</organism>
<gene>
    <name evidence="2" type="ORF">C2845_PM07G10110</name>
</gene>
<protein>
    <recommendedName>
        <fullName evidence="4">IBB domain-containing protein</fullName>
    </recommendedName>
</protein>
<dbReference type="AlphaFoldDB" id="A0A3L6SP11"/>
<accession>A0A3L6SP11</accession>
<evidence type="ECO:0000313" key="2">
    <source>
        <dbReference type="EMBL" id="RLN24409.1"/>
    </source>
</evidence>
<dbReference type="Proteomes" id="UP000275267">
    <property type="component" value="Unassembled WGS sequence"/>
</dbReference>
<sequence>MQMDPPNNTKDPRRANDALQLRSERQRVRCAAMTDEQREIRNRKRHEAYKMKKSVADKENEPGCNIQGFKSSDANTNIVEDPMGS</sequence>
<dbReference type="OrthoDB" id="715286at2759"/>
<feature type="compositionally biased region" description="Basic and acidic residues" evidence="1">
    <location>
        <begin position="10"/>
        <end position="22"/>
    </location>
</feature>
<feature type="compositionally biased region" description="Polar residues" evidence="1">
    <location>
        <begin position="68"/>
        <end position="78"/>
    </location>
</feature>
<reference evidence="3" key="1">
    <citation type="journal article" date="2019" name="Nat. Commun.">
        <title>The genome of broomcorn millet.</title>
        <authorList>
            <person name="Zou C."/>
            <person name="Miki D."/>
            <person name="Li D."/>
            <person name="Tang Q."/>
            <person name="Xiao L."/>
            <person name="Rajput S."/>
            <person name="Deng P."/>
            <person name="Jia W."/>
            <person name="Huang R."/>
            <person name="Zhang M."/>
            <person name="Sun Y."/>
            <person name="Hu J."/>
            <person name="Fu X."/>
            <person name="Schnable P.S."/>
            <person name="Li F."/>
            <person name="Zhang H."/>
            <person name="Feng B."/>
            <person name="Zhu X."/>
            <person name="Liu R."/>
            <person name="Schnable J.C."/>
            <person name="Zhu J.-K."/>
            <person name="Zhang H."/>
        </authorList>
    </citation>
    <scope>NUCLEOTIDE SEQUENCE [LARGE SCALE GENOMIC DNA]</scope>
</reference>
<name>A0A3L6SP11_PANMI</name>
<feature type="compositionally biased region" description="Basic and acidic residues" evidence="1">
    <location>
        <begin position="48"/>
        <end position="61"/>
    </location>
</feature>
<dbReference type="EMBL" id="PQIB02000004">
    <property type="protein sequence ID" value="RLN24409.1"/>
    <property type="molecule type" value="Genomic_DNA"/>
</dbReference>
<keyword evidence="3" id="KW-1185">Reference proteome</keyword>